<dbReference type="Pfam" id="PF16220">
    <property type="entry name" value="DUF4880"/>
    <property type="match status" value="1"/>
</dbReference>
<dbReference type="Pfam" id="PF04773">
    <property type="entry name" value="FecR"/>
    <property type="match status" value="1"/>
</dbReference>
<protein>
    <recommendedName>
        <fullName evidence="5">Iron dicitrate transport regulator FecR</fullName>
    </recommendedName>
</protein>
<dbReference type="PIRSF" id="PIRSF018266">
    <property type="entry name" value="FecR"/>
    <property type="match status" value="1"/>
</dbReference>
<comment type="caution">
    <text evidence="3">The sequence shown here is derived from an EMBL/GenBank/DDBJ whole genome shotgun (WGS) entry which is preliminary data.</text>
</comment>
<dbReference type="Proteomes" id="UP000216429">
    <property type="component" value="Unassembled WGS sequence"/>
</dbReference>
<organism evidence="3 4">
    <name type="scientific">Bordetella genomosp. 12</name>
    <dbReference type="NCBI Taxonomy" id="463035"/>
    <lineage>
        <taxon>Bacteria</taxon>
        <taxon>Pseudomonadati</taxon>
        <taxon>Pseudomonadota</taxon>
        <taxon>Betaproteobacteria</taxon>
        <taxon>Burkholderiales</taxon>
        <taxon>Alcaligenaceae</taxon>
        <taxon>Bordetella</taxon>
    </lineage>
</organism>
<gene>
    <name evidence="3" type="ORF">CAL22_19205</name>
</gene>
<evidence type="ECO:0000313" key="4">
    <source>
        <dbReference type="Proteomes" id="UP000216429"/>
    </source>
</evidence>
<dbReference type="EMBL" id="NEVU01000003">
    <property type="protein sequence ID" value="OZI71911.1"/>
    <property type="molecule type" value="Genomic_DNA"/>
</dbReference>
<reference evidence="4" key="1">
    <citation type="submission" date="2017-05" db="EMBL/GenBank/DDBJ databases">
        <title>Complete and WGS of Bordetella genogroups.</title>
        <authorList>
            <person name="Spilker T."/>
            <person name="Lipuma J."/>
        </authorList>
    </citation>
    <scope>NUCLEOTIDE SEQUENCE [LARGE SCALE GENOMIC DNA]</scope>
    <source>
        <strain evidence="4">AU6712</strain>
    </source>
</reference>
<name>A0A261VDS2_9BORD</name>
<evidence type="ECO:0008006" key="5">
    <source>
        <dbReference type="Google" id="ProtNLM"/>
    </source>
</evidence>
<dbReference type="GO" id="GO:0016989">
    <property type="term" value="F:sigma factor antagonist activity"/>
    <property type="evidence" value="ECO:0007669"/>
    <property type="project" value="TreeGrafter"/>
</dbReference>
<dbReference type="InterPro" id="IPR012373">
    <property type="entry name" value="Ferrdict_sens_TM"/>
</dbReference>
<dbReference type="InterPro" id="IPR006860">
    <property type="entry name" value="FecR"/>
</dbReference>
<feature type="domain" description="FecR N-terminal" evidence="2">
    <location>
        <begin position="19"/>
        <end position="58"/>
    </location>
</feature>
<dbReference type="AlphaFoldDB" id="A0A261VDS2"/>
<evidence type="ECO:0000313" key="3">
    <source>
        <dbReference type="EMBL" id="OZI71911.1"/>
    </source>
</evidence>
<evidence type="ECO:0000259" key="1">
    <source>
        <dbReference type="Pfam" id="PF04773"/>
    </source>
</evidence>
<dbReference type="Gene3D" id="2.60.120.1440">
    <property type="match status" value="1"/>
</dbReference>
<evidence type="ECO:0000259" key="2">
    <source>
        <dbReference type="Pfam" id="PF16220"/>
    </source>
</evidence>
<dbReference type="PANTHER" id="PTHR30273:SF2">
    <property type="entry name" value="PROTEIN FECR"/>
    <property type="match status" value="1"/>
</dbReference>
<accession>A0A261VDS2</accession>
<sequence length="331" mass="36324">MPGVSVNSAVIPKTVLDQGLQWLVLMWSGEASEHEQAALRQWRGAHPDHERAWQRLQHMDSRLLDMTPAPAVRALAASGRQQARRKALRLMGLGLAAGAGLGAAGLAWREIPVYTAAYRSATGQRRDITLEDGTRITLNSDSAIDVDFDARARRVILRRGEIYIETGHAPSAAGRPFLVRTNQGDVRALGTRYSVWQQPQHVSVNVFEGAVEILPEDGQALRLQAGEGTVFNARGAERPQAAQPAAWVQGLLVAERMRLDDFLAQVGRYRPGFLRCEPQVADLIVSGVYPLADTDRILAALQTALPLRISRLTRYWVSVGPAQLQNSDPQP</sequence>
<proteinExistence type="predicted"/>
<dbReference type="PANTHER" id="PTHR30273">
    <property type="entry name" value="PERIPLASMIC SIGNAL SENSOR AND SIGMA FACTOR ACTIVATOR FECR-RELATED"/>
    <property type="match status" value="1"/>
</dbReference>
<dbReference type="InterPro" id="IPR032623">
    <property type="entry name" value="FecR_N"/>
</dbReference>
<keyword evidence="4" id="KW-1185">Reference proteome</keyword>
<feature type="domain" description="FecR protein" evidence="1">
    <location>
        <begin position="118"/>
        <end position="212"/>
    </location>
</feature>